<accession>A0A4Q9MM49</accession>
<dbReference type="Pfam" id="PF03547">
    <property type="entry name" value="Mem_trans"/>
    <property type="match status" value="1"/>
</dbReference>
<feature type="region of interest" description="Disordered" evidence="5">
    <location>
        <begin position="224"/>
        <end position="306"/>
    </location>
</feature>
<feature type="transmembrane region" description="Helical" evidence="6">
    <location>
        <begin position="494"/>
        <end position="515"/>
    </location>
</feature>
<feature type="compositionally biased region" description="Low complexity" evidence="5">
    <location>
        <begin position="280"/>
        <end position="291"/>
    </location>
</feature>
<keyword evidence="4 6" id="KW-0472">Membrane</keyword>
<keyword evidence="2 6" id="KW-0812">Transmembrane</keyword>
<reference evidence="7" key="1">
    <citation type="submission" date="2019-01" db="EMBL/GenBank/DDBJ databases">
        <title>Draft genome sequences of three monokaryotic isolates of the white-rot basidiomycete fungus Dichomitus squalens.</title>
        <authorList>
            <consortium name="DOE Joint Genome Institute"/>
            <person name="Lopez S.C."/>
            <person name="Andreopoulos B."/>
            <person name="Pangilinan J."/>
            <person name="Lipzen A."/>
            <person name="Riley R."/>
            <person name="Ahrendt S."/>
            <person name="Ng V."/>
            <person name="Barry K."/>
            <person name="Daum C."/>
            <person name="Grigoriev I.V."/>
            <person name="Hilden K.S."/>
            <person name="Makela M.R."/>
            <person name="de Vries R.P."/>
        </authorList>
    </citation>
    <scope>NUCLEOTIDE SEQUENCE [LARGE SCALE GENOMIC DNA]</scope>
    <source>
        <strain evidence="7">OM18370.1</strain>
    </source>
</reference>
<dbReference type="GO" id="GO:0016020">
    <property type="term" value="C:membrane"/>
    <property type="evidence" value="ECO:0007669"/>
    <property type="project" value="UniProtKB-SubCell"/>
</dbReference>
<comment type="subcellular location">
    <subcellularLocation>
        <location evidence="1">Membrane</location>
        <topology evidence="1">Multi-pass membrane protein</topology>
    </subcellularLocation>
</comment>
<organism evidence="7">
    <name type="scientific">Dichomitus squalens</name>
    <dbReference type="NCBI Taxonomy" id="114155"/>
    <lineage>
        <taxon>Eukaryota</taxon>
        <taxon>Fungi</taxon>
        <taxon>Dikarya</taxon>
        <taxon>Basidiomycota</taxon>
        <taxon>Agaricomycotina</taxon>
        <taxon>Agaricomycetes</taxon>
        <taxon>Polyporales</taxon>
        <taxon>Polyporaceae</taxon>
        <taxon>Dichomitus</taxon>
    </lineage>
</organism>
<dbReference type="InterPro" id="IPR004776">
    <property type="entry name" value="Mem_transp_PIN-like"/>
</dbReference>
<evidence type="ECO:0000256" key="5">
    <source>
        <dbReference type="SAM" id="MobiDB-lite"/>
    </source>
</evidence>
<dbReference type="PANTHER" id="PTHR31274">
    <property type="entry name" value="PROTEIN ECM3"/>
    <property type="match status" value="1"/>
</dbReference>
<feature type="transmembrane region" description="Helical" evidence="6">
    <location>
        <begin position="387"/>
        <end position="409"/>
    </location>
</feature>
<dbReference type="InterPro" id="IPR040254">
    <property type="entry name" value="Ecm3-like"/>
</dbReference>
<dbReference type="GO" id="GO:0055085">
    <property type="term" value="P:transmembrane transport"/>
    <property type="evidence" value="ECO:0007669"/>
    <property type="project" value="InterPro"/>
</dbReference>
<evidence type="ECO:0000256" key="4">
    <source>
        <dbReference type="ARBA" id="ARBA00023136"/>
    </source>
</evidence>
<feature type="transmembrane region" description="Helical" evidence="6">
    <location>
        <begin position="70"/>
        <end position="90"/>
    </location>
</feature>
<name>A0A4Q9MM49_9APHY</name>
<keyword evidence="3 6" id="KW-1133">Transmembrane helix</keyword>
<dbReference type="Proteomes" id="UP000292957">
    <property type="component" value="Unassembled WGS sequence"/>
</dbReference>
<feature type="transmembrane region" description="Helical" evidence="6">
    <location>
        <begin position="457"/>
        <end position="482"/>
    </location>
</feature>
<dbReference type="PANTHER" id="PTHR31274:SF1">
    <property type="entry name" value="AGL149CP"/>
    <property type="match status" value="1"/>
</dbReference>
<dbReference type="OrthoDB" id="435607at2759"/>
<dbReference type="EMBL" id="ML143419">
    <property type="protein sequence ID" value="TBU28724.1"/>
    <property type="molecule type" value="Genomic_DNA"/>
</dbReference>
<protein>
    <submittedName>
        <fullName evidence="7">Auxin efflux carrier</fullName>
    </submittedName>
</protein>
<feature type="transmembrane region" description="Helical" evidence="6">
    <location>
        <begin position="6"/>
        <end position="29"/>
    </location>
</feature>
<gene>
    <name evidence="7" type="ORF">BD311DRAFT_721918</name>
</gene>
<dbReference type="AlphaFoldDB" id="A0A4Q9MM49"/>
<feature type="transmembrane region" description="Helical" evidence="6">
    <location>
        <begin position="421"/>
        <end position="445"/>
    </location>
</feature>
<evidence type="ECO:0000256" key="3">
    <source>
        <dbReference type="ARBA" id="ARBA00022989"/>
    </source>
</evidence>
<evidence type="ECO:0000256" key="6">
    <source>
        <dbReference type="SAM" id="Phobius"/>
    </source>
</evidence>
<feature type="transmembrane region" description="Helical" evidence="6">
    <location>
        <begin position="139"/>
        <end position="160"/>
    </location>
</feature>
<feature type="transmembrane region" description="Helical" evidence="6">
    <location>
        <begin position="102"/>
        <end position="127"/>
    </location>
</feature>
<proteinExistence type="predicted"/>
<evidence type="ECO:0000313" key="7">
    <source>
        <dbReference type="EMBL" id="TBU28724.1"/>
    </source>
</evidence>
<sequence length="516" mass="55261">MPSAAFLVYSGIMPLLKTFFTIIAGYAAAKMGMFPPAASRGTSHVTMNMALPALIFANVVPAFTPSNISALGPLFLIAFTYQAIGFLSGLIIREVCYVPRNFWQGVIVMTGMSNWGNLPTAVVLSITQQAPFNPATDPALGVSYVSIFIVSYHLVFWMGGAAHSLSWDFRPGVPQGEAAEVRVSWKEKPIGSLITRYILRQEPPNSFAAAAIEADKIKDIEESFSEKEKNAGTDGAIPVSELRRSEGIDDTAESDPDVQLARRTSRISTTSVPMPHRRPSLSAAAAPSAIPSAPPPSPAQSARDLETQSIAQRSETLHTPTLPQKIVRVFRPLGAIVTPVTCTLAVSLPIALVQPLKALFVDVSTTGGPNFKGPDGRPPLAFMIDTANFMGGITVPLALVLLGASFARIKLPRPLSRLPIMAMFLSTFAKMVMLPVIGIFLVQAMTKGGLVQRDEKALRFVMMFLSGTPTAVNQLIVASLYAPDGNVDNLSACLLVQYIFMFIASSALTAIALLLL</sequence>
<evidence type="ECO:0000256" key="2">
    <source>
        <dbReference type="ARBA" id="ARBA00022692"/>
    </source>
</evidence>
<evidence type="ECO:0000256" key="1">
    <source>
        <dbReference type="ARBA" id="ARBA00004141"/>
    </source>
</evidence>